<evidence type="ECO:0000313" key="1">
    <source>
        <dbReference type="EMBL" id="MBX40858.1"/>
    </source>
</evidence>
<name>A0A2P2NEE0_RHIMU</name>
<dbReference type="EMBL" id="GGEC01060374">
    <property type="protein sequence ID" value="MBX40858.1"/>
    <property type="molecule type" value="Transcribed_RNA"/>
</dbReference>
<protein>
    <submittedName>
        <fullName evidence="1">Uncharacterized protein</fullName>
    </submittedName>
</protein>
<reference evidence="1" key="1">
    <citation type="submission" date="2018-02" db="EMBL/GenBank/DDBJ databases">
        <title>Rhizophora mucronata_Transcriptome.</title>
        <authorList>
            <person name="Meera S.P."/>
            <person name="Sreeshan A."/>
            <person name="Augustine A."/>
        </authorList>
    </citation>
    <scope>NUCLEOTIDE SEQUENCE</scope>
    <source>
        <tissue evidence="1">Leaf</tissue>
    </source>
</reference>
<dbReference type="AlphaFoldDB" id="A0A2P2NEE0"/>
<proteinExistence type="predicted"/>
<accession>A0A2P2NEE0</accession>
<organism evidence="1">
    <name type="scientific">Rhizophora mucronata</name>
    <name type="common">Asiatic mangrove</name>
    <dbReference type="NCBI Taxonomy" id="61149"/>
    <lineage>
        <taxon>Eukaryota</taxon>
        <taxon>Viridiplantae</taxon>
        <taxon>Streptophyta</taxon>
        <taxon>Embryophyta</taxon>
        <taxon>Tracheophyta</taxon>
        <taxon>Spermatophyta</taxon>
        <taxon>Magnoliopsida</taxon>
        <taxon>eudicotyledons</taxon>
        <taxon>Gunneridae</taxon>
        <taxon>Pentapetalae</taxon>
        <taxon>rosids</taxon>
        <taxon>fabids</taxon>
        <taxon>Malpighiales</taxon>
        <taxon>Rhizophoraceae</taxon>
        <taxon>Rhizophora</taxon>
    </lineage>
</organism>
<sequence length="27" mass="3055">MTKLALFCPFSHLFPQFLTMSPLAISL</sequence>